<evidence type="ECO:0000313" key="3">
    <source>
        <dbReference type="Proteomes" id="UP000248410"/>
    </source>
</evidence>
<evidence type="ECO:0000256" key="1">
    <source>
        <dbReference type="SAM" id="Phobius"/>
    </source>
</evidence>
<dbReference type="AlphaFoldDB" id="A0A2U9IPG0"/>
<dbReference type="GeneID" id="36838424"/>
<proteinExistence type="predicted"/>
<keyword evidence="1" id="KW-0472">Membrane</keyword>
<keyword evidence="3" id="KW-1185">Reference proteome</keyword>
<reference evidence="2 3" key="1">
    <citation type="submission" date="2018-05" db="EMBL/GenBank/DDBJ databases">
        <title>Complete Genome Sequences of Extremely Thermoacidophilic, Metal-Mobilizing Type-Strain Members of the Archaeal Family Sulfolobaceae: Acidianus brierleyi DSM-1651T, Acidianus sulfidivorans DSM-18786T, Metallosphaera hakonensis DSM-7519T, and Metallosphaera prunae DSM-10039T.</title>
        <authorList>
            <person name="Counts J.A."/>
            <person name="Kelly R.M."/>
        </authorList>
    </citation>
    <scope>NUCLEOTIDE SEQUENCE [LARGE SCALE GENOMIC DNA]</scope>
    <source>
        <strain evidence="2 3">JP7</strain>
    </source>
</reference>
<evidence type="ECO:0008006" key="4">
    <source>
        <dbReference type="Google" id="ProtNLM"/>
    </source>
</evidence>
<dbReference type="RefSeq" id="WP_110380829.1">
    <property type="nucleotide sequence ID" value="NZ_CP029288.2"/>
</dbReference>
<gene>
    <name evidence="2" type="ORF">DFR86_10605</name>
</gene>
<feature type="transmembrane region" description="Helical" evidence="1">
    <location>
        <begin position="37"/>
        <end position="58"/>
    </location>
</feature>
<organism evidence="2 3">
    <name type="scientific">Acidianus sulfidivorans JP7</name>
    <dbReference type="NCBI Taxonomy" id="619593"/>
    <lineage>
        <taxon>Archaea</taxon>
        <taxon>Thermoproteota</taxon>
        <taxon>Thermoprotei</taxon>
        <taxon>Sulfolobales</taxon>
        <taxon>Sulfolobaceae</taxon>
        <taxon>Acidianus</taxon>
    </lineage>
</organism>
<keyword evidence="1" id="KW-0812">Transmembrane</keyword>
<dbReference type="Proteomes" id="UP000248410">
    <property type="component" value="Chromosome"/>
</dbReference>
<evidence type="ECO:0000313" key="2">
    <source>
        <dbReference type="EMBL" id="AWR97939.1"/>
    </source>
</evidence>
<feature type="transmembrane region" description="Helical" evidence="1">
    <location>
        <begin position="158"/>
        <end position="176"/>
    </location>
</feature>
<accession>A0A2U9IPG0</accession>
<feature type="transmembrane region" description="Helical" evidence="1">
    <location>
        <begin position="70"/>
        <end position="91"/>
    </location>
</feature>
<feature type="transmembrane region" description="Helical" evidence="1">
    <location>
        <begin position="134"/>
        <end position="152"/>
    </location>
</feature>
<name>A0A2U9IPG0_9CREN</name>
<feature type="transmembrane region" description="Helical" evidence="1">
    <location>
        <begin position="97"/>
        <end position="114"/>
    </location>
</feature>
<dbReference type="EMBL" id="CP029288">
    <property type="protein sequence ID" value="AWR97939.1"/>
    <property type="molecule type" value="Genomic_DNA"/>
</dbReference>
<sequence>MPRKFKLNPKPYHLLKIAILFLLFYSFAFSFTEFQGIYAYVSSVISSLLILTFGNFANKAFNQMSEEYSLLTKIFPIIIIGPLLYIIGIFLIKIDSILYLLQYAGIILILAYLLEFAMEVMRLGNHFYRKEIKIASYIMVAAALVFVILGVIPYAFLLTISAALLYLGINNILYYLDRQIIKK</sequence>
<protein>
    <recommendedName>
        <fullName evidence="4">DUF308 domain-containing protein</fullName>
    </recommendedName>
</protein>
<dbReference type="OrthoDB" id="384358at2157"/>
<feature type="transmembrane region" description="Helical" evidence="1">
    <location>
        <begin position="12"/>
        <end position="31"/>
    </location>
</feature>
<dbReference type="KEGG" id="asul:DFR86_10605"/>
<keyword evidence="1" id="KW-1133">Transmembrane helix</keyword>